<dbReference type="Gene3D" id="3.30.2310.20">
    <property type="entry name" value="RelE-like"/>
    <property type="match status" value="1"/>
</dbReference>
<dbReference type="EMBL" id="CP000155">
    <property type="protein sequence ID" value="ABC31260.1"/>
    <property type="molecule type" value="Genomic_DNA"/>
</dbReference>
<dbReference type="Pfam" id="PF05016">
    <property type="entry name" value="ParE_toxin"/>
    <property type="match status" value="1"/>
</dbReference>
<dbReference type="InterPro" id="IPR028344">
    <property type="entry name" value="ParE1/4"/>
</dbReference>
<dbReference type="KEGG" id="hch:HCH_10015"/>
<dbReference type="AlphaFoldDB" id="Q2SDL4"/>
<dbReference type="Proteomes" id="UP000000238">
    <property type="component" value="Chromosome"/>
</dbReference>
<name>Q2SDL4_HAHCH</name>
<dbReference type="HOGENOM" id="CLU_147162_3_0_6"/>
<dbReference type="RefSeq" id="WP_011398327.1">
    <property type="nucleotide sequence ID" value="NC_007645.1"/>
</dbReference>
<accession>Q2SDL4</accession>
<evidence type="ECO:0000313" key="3">
    <source>
        <dbReference type="EMBL" id="ABC31260.1"/>
    </source>
</evidence>
<protein>
    <recommendedName>
        <fullName evidence="2">Toxin</fullName>
    </recommendedName>
</protein>
<keyword evidence="4" id="KW-1185">Reference proteome</keyword>
<evidence type="ECO:0000313" key="4">
    <source>
        <dbReference type="Proteomes" id="UP000000238"/>
    </source>
</evidence>
<dbReference type="InterPro" id="IPR007712">
    <property type="entry name" value="RelE/ParE_toxin"/>
</dbReference>
<sequence>MTDNTFKLRPKAEADLVSIYQFSLREWGADKAEAYIREINEAFLTLVNNKTLGSDRSYVRPSLRAYYVGSHVVFYKPTVYGVAVIRVLHQSMDYVRHL</sequence>
<dbReference type="OrthoDB" id="516834at2"/>
<dbReference type="STRING" id="349521.HCH_10015"/>
<dbReference type="InterPro" id="IPR035093">
    <property type="entry name" value="RelE/ParE_toxin_dom_sf"/>
</dbReference>
<dbReference type="eggNOG" id="COG3668">
    <property type="taxonomic scope" value="Bacteria"/>
</dbReference>
<evidence type="ECO:0000256" key="1">
    <source>
        <dbReference type="ARBA" id="ARBA00022649"/>
    </source>
</evidence>
<evidence type="ECO:0000256" key="2">
    <source>
        <dbReference type="PIRNR" id="PIRNR029218"/>
    </source>
</evidence>
<reference evidence="3 4" key="1">
    <citation type="journal article" date="2005" name="Nucleic Acids Res.">
        <title>Genomic blueprint of Hahella chejuensis, a marine microbe producing an algicidal agent.</title>
        <authorList>
            <person name="Jeong H."/>
            <person name="Yim J.H."/>
            <person name="Lee C."/>
            <person name="Choi S.-H."/>
            <person name="Park Y.K."/>
            <person name="Yoon S.H."/>
            <person name="Hur C.-G."/>
            <person name="Kang H.-Y."/>
            <person name="Kim D."/>
            <person name="Lee H.H."/>
            <person name="Park K.H."/>
            <person name="Park S.-H."/>
            <person name="Park H.-S."/>
            <person name="Lee H.K."/>
            <person name="Oh T.K."/>
            <person name="Kim J.F."/>
        </authorList>
    </citation>
    <scope>NUCLEOTIDE SEQUENCE [LARGE SCALE GENOMIC DNA]</scope>
    <source>
        <strain evidence="3 4">KCTC 2396</strain>
    </source>
</reference>
<organism evidence="3 4">
    <name type="scientific">Hahella chejuensis (strain KCTC 2396)</name>
    <dbReference type="NCBI Taxonomy" id="349521"/>
    <lineage>
        <taxon>Bacteria</taxon>
        <taxon>Pseudomonadati</taxon>
        <taxon>Pseudomonadota</taxon>
        <taxon>Gammaproteobacteria</taxon>
        <taxon>Oceanospirillales</taxon>
        <taxon>Hahellaceae</taxon>
        <taxon>Hahella</taxon>
    </lineage>
</organism>
<keyword evidence="1" id="KW-1277">Toxin-antitoxin system</keyword>
<dbReference type="PIRSF" id="PIRSF029218">
    <property type="entry name" value="ParE"/>
    <property type="match status" value="1"/>
</dbReference>
<proteinExistence type="inferred from homology"/>
<gene>
    <name evidence="3" type="ordered locus">HCH_10015</name>
</gene>
<comment type="similarity">
    <text evidence="2">Belongs to the RelE toxin family.</text>
</comment>